<evidence type="ECO:0000313" key="6">
    <source>
        <dbReference type="Proteomes" id="UP000199647"/>
    </source>
</evidence>
<dbReference type="EMBL" id="FOFG01000001">
    <property type="protein sequence ID" value="SEP82948.1"/>
    <property type="molecule type" value="Genomic_DNA"/>
</dbReference>
<protein>
    <submittedName>
        <fullName evidence="5">Sugar lactone lactonase YvrE</fullName>
    </submittedName>
</protein>
<gene>
    <name evidence="5" type="ORF">SAMN05216548_101587</name>
</gene>
<dbReference type="InterPro" id="IPR011042">
    <property type="entry name" value="6-blade_b-propeller_TolB-like"/>
</dbReference>
<feature type="binding site" evidence="3">
    <location>
        <position position="146"/>
    </location>
    <ligand>
        <name>a divalent metal cation</name>
        <dbReference type="ChEBI" id="CHEBI:60240"/>
    </ligand>
</feature>
<keyword evidence="6" id="KW-1185">Reference proteome</keyword>
<evidence type="ECO:0000313" key="5">
    <source>
        <dbReference type="EMBL" id="SEP82948.1"/>
    </source>
</evidence>
<dbReference type="AlphaFoldDB" id="A0A1H9B3Y3"/>
<dbReference type="Pfam" id="PF08450">
    <property type="entry name" value="SGL"/>
    <property type="match status" value="1"/>
</dbReference>
<dbReference type="Gene3D" id="2.120.10.30">
    <property type="entry name" value="TolB, C-terminal domain"/>
    <property type="match status" value="1"/>
</dbReference>
<name>A0A1H9B3Y3_9HYPH</name>
<comment type="cofactor">
    <cofactor evidence="3">
        <name>Zn(2+)</name>
        <dbReference type="ChEBI" id="CHEBI:29105"/>
    </cofactor>
    <text evidence="3">Binds 1 divalent metal cation per subunit.</text>
</comment>
<keyword evidence="3" id="KW-0479">Metal-binding</keyword>
<reference evidence="5 6" key="1">
    <citation type="submission" date="2016-10" db="EMBL/GenBank/DDBJ databases">
        <authorList>
            <person name="de Groot N.N."/>
        </authorList>
    </citation>
    <scope>NUCLEOTIDE SEQUENCE [LARGE SCALE GENOMIC DNA]</scope>
    <source>
        <strain evidence="5 6">A52C2</strain>
    </source>
</reference>
<dbReference type="PANTHER" id="PTHR10907">
    <property type="entry name" value="REGUCALCIN"/>
    <property type="match status" value="1"/>
</dbReference>
<evidence type="ECO:0000256" key="3">
    <source>
        <dbReference type="PIRSR" id="PIRSR605511-2"/>
    </source>
</evidence>
<accession>A0A1H9B3Y3</accession>
<dbReference type="PRINTS" id="PR01790">
    <property type="entry name" value="SMP30FAMILY"/>
</dbReference>
<feature type="binding site" evidence="3">
    <location>
        <position position="100"/>
    </location>
    <ligand>
        <name>substrate</name>
    </ligand>
</feature>
<organism evidence="5 6">
    <name type="scientific">Faunimonas pinastri</name>
    <dbReference type="NCBI Taxonomy" id="1855383"/>
    <lineage>
        <taxon>Bacteria</taxon>
        <taxon>Pseudomonadati</taxon>
        <taxon>Pseudomonadota</taxon>
        <taxon>Alphaproteobacteria</taxon>
        <taxon>Hyphomicrobiales</taxon>
        <taxon>Afifellaceae</taxon>
        <taxon>Faunimonas</taxon>
    </lineage>
</organism>
<dbReference type="GO" id="GO:0019853">
    <property type="term" value="P:L-ascorbic acid biosynthetic process"/>
    <property type="evidence" value="ECO:0007669"/>
    <property type="project" value="TreeGrafter"/>
</dbReference>
<evidence type="ECO:0000259" key="4">
    <source>
        <dbReference type="Pfam" id="PF08450"/>
    </source>
</evidence>
<dbReference type="Proteomes" id="UP000199647">
    <property type="component" value="Unassembled WGS sequence"/>
</dbReference>
<dbReference type="InterPro" id="IPR005511">
    <property type="entry name" value="SMP-30"/>
</dbReference>
<dbReference type="STRING" id="1855383.SAMN05216548_101587"/>
<evidence type="ECO:0000256" key="1">
    <source>
        <dbReference type="ARBA" id="ARBA00008853"/>
    </source>
</evidence>
<dbReference type="OrthoDB" id="9775406at2"/>
<keyword evidence="3" id="KW-0862">Zinc</keyword>
<feature type="binding site" evidence="3">
    <location>
        <position position="195"/>
    </location>
    <ligand>
        <name>a divalent metal cation</name>
        <dbReference type="ChEBI" id="CHEBI:60240"/>
    </ligand>
</feature>
<feature type="binding site" evidence="3">
    <location>
        <position position="15"/>
    </location>
    <ligand>
        <name>a divalent metal cation</name>
        <dbReference type="ChEBI" id="CHEBI:60240"/>
    </ligand>
</feature>
<sequence>MRIEVVVDVKTTLGESPVWDADAERIYWVDSLGRRVFRATADGREVRAWTTPASCGSMVLRRRGGAVLALRSGVHFLDFATGDLEWLVDPEPDLPDNTLNDGKVDRAGRFWFGSMNTAGPEPTGALYRLDPDLTLRVVDRGIACSNGPCWSPDGGTFYFGDSGTREIHAYDFAAAEGRLSGRRLFCRAEERATVDGATVDAEGCLWSAQPDGGTIRRYSPEGELIRTIELPSLAVTSVTFGGPALDVLFVTSMASPLDPAVTDRNPQRGSLFAIHDLGVRGVEEPKFAG</sequence>
<comment type="similarity">
    <text evidence="1">Belongs to the SMP-30/CGR1 family.</text>
</comment>
<feature type="domain" description="SMP-30/Gluconolactonase/LRE-like region" evidence="4">
    <location>
        <begin position="13"/>
        <end position="253"/>
    </location>
</feature>
<evidence type="ECO:0000256" key="2">
    <source>
        <dbReference type="PIRSR" id="PIRSR605511-1"/>
    </source>
</evidence>
<dbReference type="PANTHER" id="PTHR10907:SF47">
    <property type="entry name" value="REGUCALCIN"/>
    <property type="match status" value="1"/>
</dbReference>
<proteinExistence type="inferred from homology"/>
<dbReference type="GO" id="GO:0004341">
    <property type="term" value="F:gluconolactonase activity"/>
    <property type="evidence" value="ECO:0007669"/>
    <property type="project" value="TreeGrafter"/>
</dbReference>
<dbReference type="GO" id="GO:0005509">
    <property type="term" value="F:calcium ion binding"/>
    <property type="evidence" value="ECO:0007669"/>
    <property type="project" value="TreeGrafter"/>
</dbReference>
<dbReference type="InterPro" id="IPR013658">
    <property type="entry name" value="SGL"/>
</dbReference>
<dbReference type="SUPFAM" id="SSF63829">
    <property type="entry name" value="Calcium-dependent phosphotriesterase"/>
    <property type="match status" value="1"/>
</dbReference>
<feature type="active site" description="Proton donor/acceptor" evidence="2">
    <location>
        <position position="195"/>
    </location>
</feature>
<dbReference type="RefSeq" id="WP_092495046.1">
    <property type="nucleotide sequence ID" value="NZ_FOFG01000001.1"/>
</dbReference>